<dbReference type="OrthoDB" id="1400091at2759"/>
<evidence type="ECO:0000313" key="2">
    <source>
        <dbReference type="Proteomes" id="UP000257109"/>
    </source>
</evidence>
<evidence type="ECO:0000313" key="1">
    <source>
        <dbReference type="EMBL" id="RDX93494.1"/>
    </source>
</evidence>
<dbReference type="PANTHER" id="PTHR33240:SF15">
    <property type="entry name" value="GAG-PRO-LIKE PROTEIN"/>
    <property type="match status" value="1"/>
</dbReference>
<organism evidence="1 2">
    <name type="scientific">Mucuna pruriens</name>
    <name type="common">Velvet bean</name>
    <name type="synonym">Dolichos pruriens</name>
    <dbReference type="NCBI Taxonomy" id="157652"/>
    <lineage>
        <taxon>Eukaryota</taxon>
        <taxon>Viridiplantae</taxon>
        <taxon>Streptophyta</taxon>
        <taxon>Embryophyta</taxon>
        <taxon>Tracheophyta</taxon>
        <taxon>Spermatophyta</taxon>
        <taxon>Magnoliopsida</taxon>
        <taxon>eudicotyledons</taxon>
        <taxon>Gunneridae</taxon>
        <taxon>Pentapetalae</taxon>
        <taxon>rosids</taxon>
        <taxon>fabids</taxon>
        <taxon>Fabales</taxon>
        <taxon>Fabaceae</taxon>
        <taxon>Papilionoideae</taxon>
        <taxon>50 kb inversion clade</taxon>
        <taxon>NPAAA clade</taxon>
        <taxon>indigoferoid/millettioid clade</taxon>
        <taxon>Phaseoleae</taxon>
        <taxon>Mucuna</taxon>
    </lineage>
</organism>
<accession>A0A371GSF6</accession>
<dbReference type="InterPro" id="IPR021109">
    <property type="entry name" value="Peptidase_aspartic_dom_sf"/>
</dbReference>
<sequence length="205" mass="23613">MVNNFHLGTGRVRRKLPPIIFIDQNFVGVDPEQNDLMVIIVAIANFTIKKILIDQGSSMNILYMSTFKQLRIPKFDIKPYHEQLIGFSDERVDTRGYVDLLTTFDDQNAMRTISIRYLVVNTETSYNTLIGRPTLNALAAIVSTPHLVVTIKTSEKKEKDSSLKKKKKKARVSMFQRELETWGAYVLGEQSHFRHRRELGPPFNK</sequence>
<protein>
    <submittedName>
        <fullName evidence="1">Uncharacterized protein</fullName>
    </submittedName>
</protein>
<reference evidence="1" key="1">
    <citation type="submission" date="2018-05" db="EMBL/GenBank/DDBJ databases">
        <title>Draft genome of Mucuna pruriens seed.</title>
        <authorList>
            <person name="Nnadi N.E."/>
            <person name="Vos R."/>
            <person name="Hasami M.H."/>
            <person name="Devisetty U.K."/>
            <person name="Aguiy J.C."/>
        </authorList>
    </citation>
    <scope>NUCLEOTIDE SEQUENCE [LARGE SCALE GENOMIC DNA]</scope>
    <source>
        <strain evidence="1">JCA_2017</strain>
    </source>
</reference>
<keyword evidence="2" id="KW-1185">Reference proteome</keyword>
<proteinExistence type="predicted"/>
<dbReference type="PANTHER" id="PTHR33240">
    <property type="entry name" value="OS08G0508500 PROTEIN"/>
    <property type="match status" value="1"/>
</dbReference>
<dbReference type="AlphaFoldDB" id="A0A371GSF6"/>
<dbReference type="EMBL" id="QJKJ01004599">
    <property type="protein sequence ID" value="RDX93494.1"/>
    <property type="molecule type" value="Genomic_DNA"/>
</dbReference>
<gene>
    <name evidence="1" type="ORF">CR513_24245</name>
</gene>
<dbReference type="Gene3D" id="2.40.70.10">
    <property type="entry name" value="Acid Proteases"/>
    <property type="match status" value="1"/>
</dbReference>
<comment type="caution">
    <text evidence="1">The sequence shown here is derived from an EMBL/GenBank/DDBJ whole genome shotgun (WGS) entry which is preliminary data.</text>
</comment>
<dbReference type="Proteomes" id="UP000257109">
    <property type="component" value="Unassembled WGS sequence"/>
</dbReference>
<dbReference type="SUPFAM" id="SSF50630">
    <property type="entry name" value="Acid proteases"/>
    <property type="match status" value="1"/>
</dbReference>
<feature type="non-terminal residue" evidence="1">
    <location>
        <position position="1"/>
    </location>
</feature>
<name>A0A371GSF6_MUCPR</name>
<dbReference type="CDD" id="cd00303">
    <property type="entry name" value="retropepsin_like"/>
    <property type="match status" value="1"/>
</dbReference>